<dbReference type="Proteomes" id="UP000481033">
    <property type="component" value="Unassembled WGS sequence"/>
</dbReference>
<reference evidence="1 2" key="1">
    <citation type="journal article" date="2020" name="Microb. Ecol.">
        <title>Ecogenomics of the Marine Benthic Filamentous Cyanobacterium Adonisia.</title>
        <authorList>
            <person name="Walter J.M."/>
            <person name="Coutinho F.H."/>
            <person name="Leomil L."/>
            <person name="Hargreaves P.I."/>
            <person name="Campeao M.E."/>
            <person name="Vieira V.V."/>
            <person name="Silva B.S."/>
            <person name="Fistarol G.O."/>
            <person name="Salomon P.S."/>
            <person name="Sawabe T."/>
            <person name="Mino S."/>
            <person name="Hosokawa M."/>
            <person name="Miyashita H."/>
            <person name="Maruyama F."/>
            <person name="van Verk M.C."/>
            <person name="Dutilh B.E."/>
            <person name="Thompson C.C."/>
            <person name="Thompson F.L."/>
        </authorList>
    </citation>
    <scope>NUCLEOTIDE SEQUENCE [LARGE SCALE GENOMIC DNA]</scope>
    <source>
        <strain evidence="1 2">CCMR0081</strain>
    </source>
</reference>
<sequence>MNSLSAFGGGKGKAIAANDLLPFEPEDNKKPKPISDKAIDIICRMYNGLPDAVAAAVVQIEGIEDEVNRRAKVG</sequence>
<comment type="caution">
    <text evidence="1">The sequence shown here is derived from an EMBL/GenBank/DDBJ whole genome shotgun (WGS) entry which is preliminary data.</text>
</comment>
<name>A0A6M0RJ62_9CYAN</name>
<keyword evidence="2" id="KW-1185">Reference proteome</keyword>
<evidence type="ECO:0000313" key="2">
    <source>
        <dbReference type="Proteomes" id="UP000481033"/>
    </source>
</evidence>
<organism evidence="1 2">
    <name type="scientific">Adonisia turfae CCMR0081</name>
    <dbReference type="NCBI Taxonomy" id="2292702"/>
    <lineage>
        <taxon>Bacteria</taxon>
        <taxon>Bacillati</taxon>
        <taxon>Cyanobacteriota</taxon>
        <taxon>Adonisia</taxon>
        <taxon>Adonisia turfae</taxon>
    </lineage>
</organism>
<dbReference type="AlphaFoldDB" id="A0A6M0RJ62"/>
<evidence type="ECO:0000313" key="1">
    <source>
        <dbReference type="EMBL" id="NEZ56236.1"/>
    </source>
</evidence>
<accession>A0A6M0RJ62</accession>
<proteinExistence type="predicted"/>
<dbReference type="EMBL" id="QXHD01000004">
    <property type="protein sequence ID" value="NEZ56236.1"/>
    <property type="molecule type" value="Genomic_DNA"/>
</dbReference>
<protein>
    <submittedName>
        <fullName evidence="1">Uncharacterized protein</fullName>
    </submittedName>
</protein>
<dbReference type="RefSeq" id="WP_163698206.1">
    <property type="nucleotide sequence ID" value="NZ_QXHD01000004.1"/>
</dbReference>
<gene>
    <name evidence="1" type="ORF">DXZ20_11250</name>
</gene>